<dbReference type="eggNOG" id="KOG1726">
    <property type="taxonomic scope" value="Eukaryota"/>
</dbReference>
<reference evidence="8 9" key="1">
    <citation type="journal article" date="2007" name="Nature">
        <title>Evolution of genes and genomes on the Drosophila phylogeny.</title>
        <authorList>
            <consortium name="Drosophila 12 Genomes Consortium"/>
            <person name="Clark A.G."/>
            <person name="Eisen M.B."/>
            <person name="Smith D.R."/>
            <person name="Bergman C.M."/>
            <person name="Oliver B."/>
            <person name="Markow T.A."/>
            <person name="Kaufman T.C."/>
            <person name="Kellis M."/>
            <person name="Gelbart W."/>
            <person name="Iyer V.N."/>
            <person name="Pollard D.A."/>
            <person name="Sackton T.B."/>
            <person name="Larracuente A.M."/>
            <person name="Singh N.D."/>
            <person name="Abad J.P."/>
            <person name="Abt D.N."/>
            <person name="Adryan B."/>
            <person name="Aguade M."/>
            <person name="Akashi H."/>
            <person name="Anderson W.W."/>
            <person name="Aquadro C.F."/>
            <person name="Ardell D.H."/>
            <person name="Arguello R."/>
            <person name="Artieri C.G."/>
            <person name="Barbash D.A."/>
            <person name="Barker D."/>
            <person name="Barsanti P."/>
            <person name="Batterham P."/>
            <person name="Batzoglou S."/>
            <person name="Begun D."/>
            <person name="Bhutkar A."/>
            <person name="Blanco E."/>
            <person name="Bosak S.A."/>
            <person name="Bradley R.K."/>
            <person name="Brand A.D."/>
            <person name="Brent M.R."/>
            <person name="Brooks A.N."/>
            <person name="Brown R.H."/>
            <person name="Butlin R.K."/>
            <person name="Caggese C."/>
            <person name="Calvi B.R."/>
            <person name="Bernardo de Carvalho A."/>
            <person name="Caspi A."/>
            <person name="Castrezana S."/>
            <person name="Celniker S.E."/>
            <person name="Chang J.L."/>
            <person name="Chapple C."/>
            <person name="Chatterji S."/>
            <person name="Chinwalla A."/>
            <person name="Civetta A."/>
            <person name="Clifton S.W."/>
            <person name="Comeron J.M."/>
            <person name="Costello J.C."/>
            <person name="Coyne J.A."/>
            <person name="Daub J."/>
            <person name="David R.G."/>
            <person name="Delcher A.L."/>
            <person name="Delehaunty K."/>
            <person name="Do C.B."/>
            <person name="Ebling H."/>
            <person name="Edwards K."/>
            <person name="Eickbush T."/>
            <person name="Evans J.D."/>
            <person name="Filipski A."/>
            <person name="Findeiss S."/>
            <person name="Freyhult E."/>
            <person name="Fulton L."/>
            <person name="Fulton R."/>
            <person name="Garcia A.C."/>
            <person name="Gardiner A."/>
            <person name="Garfield D.A."/>
            <person name="Garvin B.E."/>
            <person name="Gibson G."/>
            <person name="Gilbert D."/>
            <person name="Gnerre S."/>
            <person name="Godfrey J."/>
            <person name="Good R."/>
            <person name="Gotea V."/>
            <person name="Gravely B."/>
            <person name="Greenberg A.J."/>
            <person name="Griffiths-Jones S."/>
            <person name="Gross S."/>
            <person name="Guigo R."/>
            <person name="Gustafson E.A."/>
            <person name="Haerty W."/>
            <person name="Hahn M.W."/>
            <person name="Halligan D.L."/>
            <person name="Halpern A.L."/>
            <person name="Halter G.M."/>
            <person name="Han M.V."/>
            <person name="Heger A."/>
            <person name="Hillier L."/>
            <person name="Hinrichs A.S."/>
            <person name="Holmes I."/>
            <person name="Hoskins R.A."/>
            <person name="Hubisz M.J."/>
            <person name="Hultmark D."/>
            <person name="Huntley M.A."/>
            <person name="Jaffe D.B."/>
            <person name="Jagadeeshan S."/>
            <person name="Jeck W.R."/>
            <person name="Johnson J."/>
            <person name="Jones C.D."/>
            <person name="Jordan W.C."/>
            <person name="Karpen G.H."/>
            <person name="Kataoka E."/>
            <person name="Keightley P.D."/>
            <person name="Kheradpour P."/>
            <person name="Kirkness E.F."/>
            <person name="Koerich L.B."/>
            <person name="Kristiansen K."/>
            <person name="Kudrna D."/>
            <person name="Kulathinal R.J."/>
            <person name="Kumar S."/>
            <person name="Kwok R."/>
            <person name="Lander E."/>
            <person name="Langley C.H."/>
            <person name="Lapoint R."/>
            <person name="Lazzaro B.P."/>
            <person name="Lee S.J."/>
            <person name="Levesque L."/>
            <person name="Li R."/>
            <person name="Lin C.F."/>
            <person name="Lin M.F."/>
            <person name="Lindblad-Toh K."/>
            <person name="Llopart A."/>
            <person name="Long M."/>
            <person name="Low L."/>
            <person name="Lozovsky E."/>
            <person name="Lu J."/>
            <person name="Luo M."/>
            <person name="Machado C.A."/>
            <person name="Makalowski W."/>
            <person name="Marzo M."/>
            <person name="Matsuda M."/>
            <person name="Matzkin L."/>
            <person name="McAllister B."/>
            <person name="McBride C.S."/>
            <person name="McKernan B."/>
            <person name="McKernan K."/>
            <person name="Mendez-Lago M."/>
            <person name="Minx P."/>
            <person name="Mollenhauer M.U."/>
            <person name="Montooth K."/>
            <person name="Mount S.M."/>
            <person name="Mu X."/>
            <person name="Myers E."/>
            <person name="Negre B."/>
            <person name="Newfeld S."/>
            <person name="Nielsen R."/>
            <person name="Noor M.A."/>
            <person name="O'Grady P."/>
            <person name="Pachter L."/>
            <person name="Papaceit M."/>
            <person name="Parisi M.J."/>
            <person name="Parisi M."/>
            <person name="Parts L."/>
            <person name="Pedersen J.S."/>
            <person name="Pesole G."/>
            <person name="Phillippy A.M."/>
            <person name="Ponting C.P."/>
            <person name="Pop M."/>
            <person name="Porcelli D."/>
            <person name="Powell J.R."/>
            <person name="Prohaska S."/>
            <person name="Pruitt K."/>
            <person name="Puig M."/>
            <person name="Quesneville H."/>
            <person name="Ram K.R."/>
            <person name="Rand D."/>
            <person name="Rasmussen M.D."/>
            <person name="Reed L.K."/>
            <person name="Reenan R."/>
            <person name="Reily A."/>
            <person name="Remington K.A."/>
            <person name="Rieger T.T."/>
            <person name="Ritchie M.G."/>
            <person name="Robin C."/>
            <person name="Rogers Y.H."/>
            <person name="Rohde C."/>
            <person name="Rozas J."/>
            <person name="Rubenfield M.J."/>
            <person name="Ruiz A."/>
            <person name="Russo S."/>
            <person name="Salzberg S.L."/>
            <person name="Sanchez-Gracia A."/>
            <person name="Saranga D.J."/>
            <person name="Sato H."/>
            <person name="Schaeffer S.W."/>
            <person name="Schatz M.C."/>
            <person name="Schlenke T."/>
            <person name="Schwartz R."/>
            <person name="Segarra C."/>
            <person name="Singh R.S."/>
            <person name="Sirot L."/>
            <person name="Sirota M."/>
            <person name="Sisneros N.B."/>
            <person name="Smith C.D."/>
            <person name="Smith T.F."/>
            <person name="Spieth J."/>
            <person name="Stage D.E."/>
            <person name="Stark A."/>
            <person name="Stephan W."/>
            <person name="Strausberg R.L."/>
            <person name="Strempel S."/>
            <person name="Sturgill D."/>
            <person name="Sutton G."/>
            <person name="Sutton G.G."/>
            <person name="Tao W."/>
            <person name="Teichmann S."/>
            <person name="Tobari Y.N."/>
            <person name="Tomimura Y."/>
            <person name="Tsolas J.M."/>
            <person name="Valente V.L."/>
            <person name="Venter E."/>
            <person name="Venter J.C."/>
            <person name="Vicario S."/>
            <person name="Vieira F.G."/>
            <person name="Vilella A.J."/>
            <person name="Villasante A."/>
            <person name="Walenz B."/>
            <person name="Wang J."/>
            <person name="Wasserman M."/>
            <person name="Watts T."/>
            <person name="Wilson D."/>
            <person name="Wilson R.K."/>
            <person name="Wing R.A."/>
            <person name="Wolfner M.F."/>
            <person name="Wong A."/>
            <person name="Wong G.K."/>
            <person name="Wu C.I."/>
            <person name="Wu G."/>
            <person name="Yamamoto D."/>
            <person name="Yang H.P."/>
            <person name="Yang S.P."/>
            <person name="Yorke J.A."/>
            <person name="Yoshida K."/>
            <person name="Zdobnov E."/>
            <person name="Zhang P."/>
            <person name="Zhang Y."/>
            <person name="Zimin A.V."/>
            <person name="Baldwin J."/>
            <person name="Abdouelleil A."/>
            <person name="Abdulkadir J."/>
            <person name="Abebe A."/>
            <person name="Abera B."/>
            <person name="Abreu J."/>
            <person name="Acer S.C."/>
            <person name="Aftuck L."/>
            <person name="Alexander A."/>
            <person name="An P."/>
            <person name="Anderson E."/>
            <person name="Anderson S."/>
            <person name="Arachi H."/>
            <person name="Azer M."/>
            <person name="Bachantsang P."/>
            <person name="Barry A."/>
            <person name="Bayul T."/>
            <person name="Berlin A."/>
            <person name="Bessette D."/>
            <person name="Bloom T."/>
            <person name="Blye J."/>
            <person name="Boguslavskiy L."/>
            <person name="Bonnet C."/>
            <person name="Boukhgalter B."/>
            <person name="Bourzgui I."/>
            <person name="Brown A."/>
            <person name="Cahill P."/>
            <person name="Channer S."/>
            <person name="Cheshatsang Y."/>
            <person name="Chuda L."/>
            <person name="Citroen M."/>
            <person name="Collymore A."/>
            <person name="Cooke P."/>
            <person name="Costello M."/>
            <person name="D'Aco K."/>
            <person name="Daza R."/>
            <person name="De Haan G."/>
            <person name="DeGray S."/>
            <person name="DeMaso C."/>
            <person name="Dhargay N."/>
            <person name="Dooley K."/>
            <person name="Dooley E."/>
            <person name="Doricent M."/>
            <person name="Dorje P."/>
            <person name="Dorjee K."/>
            <person name="Dupes A."/>
            <person name="Elong R."/>
            <person name="Falk J."/>
            <person name="Farina A."/>
            <person name="Faro S."/>
            <person name="Ferguson D."/>
            <person name="Fisher S."/>
            <person name="Foley C.D."/>
            <person name="Franke A."/>
            <person name="Friedrich D."/>
            <person name="Gadbois L."/>
            <person name="Gearin G."/>
            <person name="Gearin C.R."/>
            <person name="Giannoukos G."/>
            <person name="Goode T."/>
            <person name="Graham J."/>
            <person name="Grandbois E."/>
            <person name="Grewal S."/>
            <person name="Gyaltsen K."/>
            <person name="Hafez N."/>
            <person name="Hagos B."/>
            <person name="Hall J."/>
            <person name="Henson C."/>
            <person name="Hollinger A."/>
            <person name="Honan T."/>
            <person name="Huard M.D."/>
            <person name="Hughes L."/>
            <person name="Hurhula B."/>
            <person name="Husby M.E."/>
            <person name="Kamat A."/>
            <person name="Kanga B."/>
            <person name="Kashin S."/>
            <person name="Khazanovich D."/>
            <person name="Kisner P."/>
            <person name="Lance K."/>
            <person name="Lara M."/>
            <person name="Lee W."/>
            <person name="Lennon N."/>
            <person name="Letendre F."/>
            <person name="LeVine R."/>
            <person name="Lipovsky A."/>
            <person name="Liu X."/>
            <person name="Liu J."/>
            <person name="Liu S."/>
            <person name="Lokyitsang T."/>
            <person name="Lokyitsang Y."/>
            <person name="Lubonja R."/>
            <person name="Lui A."/>
            <person name="MacDonald P."/>
            <person name="Magnisalis V."/>
            <person name="Maru K."/>
            <person name="Matthews C."/>
            <person name="McCusker W."/>
            <person name="McDonough S."/>
            <person name="Mehta T."/>
            <person name="Meldrim J."/>
            <person name="Meneus L."/>
            <person name="Mihai O."/>
            <person name="Mihalev A."/>
            <person name="Mihova T."/>
            <person name="Mittelman R."/>
            <person name="Mlenga V."/>
            <person name="Montmayeur A."/>
            <person name="Mulrain L."/>
            <person name="Navidi A."/>
            <person name="Naylor J."/>
            <person name="Negash T."/>
            <person name="Nguyen T."/>
            <person name="Nguyen N."/>
            <person name="Nicol R."/>
            <person name="Norbu C."/>
            <person name="Norbu N."/>
            <person name="Novod N."/>
            <person name="O'Neill B."/>
            <person name="Osman S."/>
            <person name="Markiewicz E."/>
            <person name="Oyono O.L."/>
            <person name="Patti C."/>
            <person name="Phunkhang P."/>
            <person name="Pierre F."/>
            <person name="Priest M."/>
            <person name="Raghuraman S."/>
            <person name="Rege F."/>
            <person name="Reyes R."/>
            <person name="Rise C."/>
            <person name="Rogov P."/>
            <person name="Ross K."/>
            <person name="Ryan E."/>
            <person name="Settipalli S."/>
            <person name="Shea T."/>
            <person name="Sherpa N."/>
            <person name="Shi L."/>
            <person name="Shih D."/>
            <person name="Sparrow T."/>
            <person name="Spaulding J."/>
            <person name="Stalker J."/>
            <person name="Stange-Thomann N."/>
            <person name="Stavropoulos S."/>
            <person name="Stone C."/>
            <person name="Strader C."/>
            <person name="Tesfaye S."/>
            <person name="Thomson T."/>
            <person name="Thoulutsang Y."/>
            <person name="Thoulutsang D."/>
            <person name="Topham K."/>
            <person name="Topping I."/>
            <person name="Tsamla T."/>
            <person name="Vassiliev H."/>
            <person name="Vo A."/>
            <person name="Wangchuk T."/>
            <person name="Wangdi T."/>
            <person name="Weiand M."/>
            <person name="Wilkinson J."/>
            <person name="Wilson A."/>
            <person name="Yadav S."/>
            <person name="Young G."/>
            <person name="Yu Q."/>
            <person name="Zembek L."/>
            <person name="Zhong D."/>
            <person name="Zimmer A."/>
            <person name="Zwirko Z."/>
            <person name="Jaffe D.B."/>
            <person name="Alvarez P."/>
            <person name="Brockman W."/>
            <person name="Butler J."/>
            <person name="Chin C."/>
            <person name="Gnerre S."/>
            <person name="Grabherr M."/>
            <person name="Kleber M."/>
            <person name="Mauceli E."/>
            <person name="MacCallum I."/>
        </authorList>
    </citation>
    <scope>NUCLEOTIDE SEQUENCE [LARGE SCALE GENOMIC DNA]</scope>
    <source>
        <strain evidence="8 9">TSC#14021-0224.01</strain>
    </source>
</reference>
<dbReference type="AlphaFoldDB" id="B3NUB8"/>
<proteinExistence type="inferred from homology"/>
<dbReference type="PANTHER" id="PTHR12300">
    <property type="entry name" value="HVA22-LIKE PROTEINS"/>
    <property type="match status" value="1"/>
</dbReference>
<protein>
    <recommendedName>
        <fullName evidence="6">Receptor expression-enhancing protein</fullName>
    </recommendedName>
</protein>
<evidence type="ECO:0000256" key="4">
    <source>
        <dbReference type="ARBA" id="ARBA00022989"/>
    </source>
</evidence>
<feature type="transmembrane region" description="Helical" evidence="6">
    <location>
        <begin position="39"/>
        <end position="66"/>
    </location>
</feature>
<dbReference type="HOGENOM" id="CLU_1176516_0_0_1"/>
<dbReference type="KEGG" id="der:6551092"/>
<dbReference type="Pfam" id="PF03134">
    <property type="entry name" value="TB2_DP1_HVA22"/>
    <property type="match status" value="1"/>
</dbReference>
<comment type="similarity">
    <text evidence="2 6">Belongs to the DP1 family.</text>
</comment>
<reference evidence="8 9" key="2">
    <citation type="journal article" date="2008" name="Bioinformatics">
        <title>Assembly reconciliation.</title>
        <authorList>
            <person name="Zimin A.V."/>
            <person name="Smith D.R."/>
            <person name="Sutton G."/>
            <person name="Yorke J.A."/>
        </authorList>
    </citation>
    <scope>NUCLEOTIDE SEQUENCE [LARGE SCALE GENOMIC DNA]</scope>
    <source>
        <strain evidence="8 9">TSC#14021-0224.01</strain>
    </source>
</reference>
<evidence type="ECO:0000256" key="1">
    <source>
        <dbReference type="ARBA" id="ARBA00004141"/>
    </source>
</evidence>
<dbReference type="PANTHER" id="PTHR12300:SF161">
    <property type="entry name" value="RECEPTOR EXPRESSION-ENHANCING PROTEIN"/>
    <property type="match status" value="1"/>
</dbReference>
<keyword evidence="9" id="KW-1185">Reference proteome</keyword>
<evidence type="ECO:0000313" key="8">
    <source>
        <dbReference type="EMBL" id="EDV46033.1"/>
    </source>
</evidence>
<dbReference type="OMA" id="DSCFLTR"/>
<comment type="subcellular location">
    <subcellularLocation>
        <location evidence="1 6">Membrane</location>
        <topology evidence="1 6">Multi-pass membrane protein</topology>
    </subcellularLocation>
</comment>
<dbReference type="InterPro" id="IPR004345">
    <property type="entry name" value="TB2_DP1_HVA22"/>
</dbReference>
<dbReference type="Proteomes" id="UP000008711">
    <property type="component" value="Unassembled WGS sequence"/>
</dbReference>
<keyword evidence="4 6" id="KW-1133">Transmembrane helix</keyword>
<dbReference type="OrthoDB" id="10009287at2759"/>
<keyword evidence="5 6" id="KW-0472">Membrane</keyword>
<name>B3NUB8_DROER</name>
<keyword evidence="3 6" id="KW-0812">Transmembrane</keyword>
<accession>B3NUB8</accession>
<evidence type="ECO:0000256" key="6">
    <source>
        <dbReference type="RuleBase" id="RU362006"/>
    </source>
</evidence>
<evidence type="ECO:0000256" key="5">
    <source>
        <dbReference type="ARBA" id="ARBA00023136"/>
    </source>
</evidence>
<feature type="transmembrane region" description="Helical" evidence="6">
    <location>
        <begin position="6"/>
        <end position="27"/>
    </location>
</feature>
<organism evidence="8 9">
    <name type="scientific">Drosophila erecta</name>
    <name type="common">Fruit fly</name>
    <dbReference type="NCBI Taxonomy" id="7220"/>
    <lineage>
        <taxon>Eukaryota</taxon>
        <taxon>Metazoa</taxon>
        <taxon>Ecdysozoa</taxon>
        <taxon>Arthropoda</taxon>
        <taxon>Hexapoda</taxon>
        <taxon>Insecta</taxon>
        <taxon>Pterygota</taxon>
        <taxon>Neoptera</taxon>
        <taxon>Endopterygota</taxon>
        <taxon>Diptera</taxon>
        <taxon>Brachycera</taxon>
        <taxon>Muscomorpha</taxon>
        <taxon>Ephydroidea</taxon>
        <taxon>Drosophilidae</taxon>
        <taxon>Drosophila</taxon>
        <taxon>Sophophora</taxon>
    </lineage>
</organism>
<dbReference type="EMBL" id="CH954180">
    <property type="protein sequence ID" value="EDV46033.1"/>
    <property type="molecule type" value="Genomic_DNA"/>
</dbReference>
<dbReference type="GO" id="GO:0048136">
    <property type="term" value="P:male germ-line cyst formation"/>
    <property type="evidence" value="ECO:0007669"/>
    <property type="project" value="EnsemblMetazoa"/>
</dbReference>
<dbReference type="PhylomeDB" id="B3NUB8"/>
<dbReference type="GO" id="GO:0016020">
    <property type="term" value="C:membrane"/>
    <property type="evidence" value="ECO:0007669"/>
    <property type="project" value="UniProtKB-SubCell"/>
</dbReference>
<sequence length="244" mass="27586">MIYANAVYILSLLVGCFYPAFASYKILNHQKRSDNDLRGWLTYWIAYGVYVAFDLFTAGLVAFIPFLSEFKLILLFWMLPTVGGGSEVIYEEFLRSFFSSNDSFDQVLARVTLAGSELVGQLVGSVLGHLMILADCYLLPRGQRPALQITPSIEDLVNDVIAKRQLEEKRKQMGNLSDTINEVMGDKTDLNMDLLNGSESDILVLKEHISKPKEKPKTAPKPMRQPSSSNQEEMNLQPQFMLYQ</sequence>
<evidence type="ECO:0000256" key="2">
    <source>
        <dbReference type="ARBA" id="ARBA00008573"/>
    </source>
</evidence>
<evidence type="ECO:0000256" key="3">
    <source>
        <dbReference type="ARBA" id="ARBA00022692"/>
    </source>
</evidence>
<evidence type="ECO:0000313" key="9">
    <source>
        <dbReference type="Proteomes" id="UP000008711"/>
    </source>
</evidence>
<evidence type="ECO:0000256" key="7">
    <source>
        <dbReference type="SAM" id="MobiDB-lite"/>
    </source>
</evidence>
<gene>
    <name evidence="8" type="primary">Dere\GG18428</name>
    <name evidence="8" type="synonym">dere_GLEANR_3266</name>
    <name evidence="8" type="synonym">GG18428</name>
    <name evidence="8" type="ORF">Dere_GG18428</name>
</gene>
<feature type="region of interest" description="Disordered" evidence="7">
    <location>
        <begin position="209"/>
        <end position="244"/>
    </location>
</feature>
<feature type="compositionally biased region" description="Polar residues" evidence="7">
    <location>
        <begin position="225"/>
        <end position="238"/>
    </location>
</feature>